<comment type="pathway">
    <text evidence="3">Protein modification; protein ubiquitination.</text>
</comment>
<dbReference type="Pfam" id="PF11145">
    <property type="entry name" value="DUF2921"/>
    <property type="match status" value="1"/>
</dbReference>
<evidence type="ECO:0000256" key="6">
    <source>
        <dbReference type="ARBA" id="ARBA00022692"/>
    </source>
</evidence>
<evidence type="ECO:0000256" key="12">
    <source>
        <dbReference type="ARBA" id="ARBA00022989"/>
    </source>
</evidence>
<dbReference type="GO" id="GO:0043161">
    <property type="term" value="P:proteasome-mediated ubiquitin-dependent protein catabolic process"/>
    <property type="evidence" value="ECO:0007669"/>
    <property type="project" value="TreeGrafter"/>
</dbReference>
<evidence type="ECO:0000256" key="3">
    <source>
        <dbReference type="ARBA" id="ARBA00004906"/>
    </source>
</evidence>
<evidence type="ECO:0000256" key="14">
    <source>
        <dbReference type="PROSITE-ProRule" id="PRU00175"/>
    </source>
</evidence>
<comment type="subcellular location">
    <subcellularLocation>
        <location evidence="2">Endomembrane system</location>
        <topology evidence="2">Multi-pass membrane protein</topology>
    </subcellularLocation>
</comment>
<dbReference type="AlphaFoldDB" id="V2YT78"/>
<evidence type="ECO:0000256" key="8">
    <source>
        <dbReference type="ARBA" id="ARBA00022729"/>
    </source>
</evidence>
<keyword evidence="8" id="KW-0732">Signal</keyword>
<keyword evidence="6 16" id="KW-0812">Transmembrane</keyword>
<dbReference type="PROSITE" id="PS50089">
    <property type="entry name" value="ZF_RING_2"/>
    <property type="match status" value="1"/>
</dbReference>
<evidence type="ECO:0000256" key="13">
    <source>
        <dbReference type="ARBA" id="ARBA00023136"/>
    </source>
</evidence>
<feature type="transmembrane region" description="Helical" evidence="16">
    <location>
        <begin position="21"/>
        <end position="38"/>
    </location>
</feature>
<keyword evidence="9 14" id="KW-0863">Zinc-finger</keyword>
<protein>
    <recommendedName>
        <fullName evidence="4">RING-type E3 ubiquitin transferase</fullName>
        <ecNumber evidence="4">2.3.2.27</ecNumber>
    </recommendedName>
</protein>
<dbReference type="OrthoDB" id="9984778at2759"/>
<evidence type="ECO:0000256" key="2">
    <source>
        <dbReference type="ARBA" id="ARBA00004127"/>
    </source>
</evidence>
<evidence type="ECO:0000256" key="11">
    <source>
        <dbReference type="ARBA" id="ARBA00022833"/>
    </source>
</evidence>
<feature type="transmembrane region" description="Helical" evidence="16">
    <location>
        <begin position="513"/>
        <end position="531"/>
    </location>
</feature>
<dbReference type="STRING" id="1381753.V2YT78"/>
<keyword evidence="13 16" id="KW-0472">Membrane</keyword>
<keyword evidence="18" id="KW-0436">Ligase</keyword>
<dbReference type="SUPFAM" id="SSF57850">
    <property type="entry name" value="RING/U-box"/>
    <property type="match status" value="1"/>
</dbReference>
<keyword evidence="7" id="KW-0479">Metal-binding</keyword>
<evidence type="ECO:0000256" key="1">
    <source>
        <dbReference type="ARBA" id="ARBA00000900"/>
    </source>
</evidence>
<dbReference type="InterPro" id="IPR001841">
    <property type="entry name" value="Znf_RING"/>
</dbReference>
<dbReference type="Proteomes" id="UP000017559">
    <property type="component" value="Unassembled WGS sequence"/>
</dbReference>
<keyword evidence="11" id="KW-0862">Zinc</keyword>
<dbReference type="GO" id="GO:0044695">
    <property type="term" value="C:Dsc E3 ubiquitin ligase complex"/>
    <property type="evidence" value="ECO:0007669"/>
    <property type="project" value="TreeGrafter"/>
</dbReference>
<dbReference type="GO" id="GO:0008270">
    <property type="term" value="F:zinc ion binding"/>
    <property type="evidence" value="ECO:0007669"/>
    <property type="project" value="UniProtKB-KW"/>
</dbReference>
<proteinExistence type="predicted"/>
<evidence type="ECO:0000256" key="7">
    <source>
        <dbReference type="ARBA" id="ARBA00022723"/>
    </source>
</evidence>
<sequence length="745" mass="83373">MDASRNGQAGSNDDADQRRSSIPSLLIALVMLFLLTSHNSEEFLARHQYQEALHRLMDQYSNYTAWMNGTSSNFSLTRDITQWPLIHTLLPHNGSYDPLRTSFYSNITGFIHGDAKYYNISPETWNQSSESVSWAPLAQVYMANDTRNMTEVAEKLGTWNWTIPETVAFSIVEKAPVETNTTNQISLVHGRLEFADNTTSEELKFELEGVHFIDNGTIFAFVEPQGVRSIDIRNLPSIVPEHFQNETARLIGPELSARIDKLKYLIDAGIIEQDNTMVDAPRTSCPFQFYAQLDAVHVPRYLLQEYESELQMPTGIRTIKPPKLSMRGVLVSKECGILYEITNVEGIRLKAFFRKITSYAGTATIAYLVIVIYLTRQMARSSTPPGISRVSRWSFLTQATVDAVSFAGHITFAILAEGRPSLSLIAPAFIACITFIYEAQFAMLIHQIQLPEDAVITPPRPPIAAPTATTSNTTPSPTSTPATAVPAPPAQPNSEPATFGAFMWQQIRSDPQARLWVILFVFLTSIVRIILSPTLTFLFVGVTYSMIWLPQIIRSIRRGRNSGLAKEYILGTTAARLYLLLYFLTCPKNVLEIRPRPWARPLAAFVCLQAAMLLLQELFGPSFFLPKRFAAVKTYDYHPPMPLPDPEAPEQTLGDCSICMEAIQVDPSSRKRKSGDWDARATGTSVNVMSSGGILDVVQKGVGQAVNRKYYSLAPCHHLFHTECLERWLAIKNICPQCRRPLPPL</sequence>
<keyword evidence="10" id="KW-0833">Ubl conjugation pathway</keyword>
<comment type="catalytic activity">
    <reaction evidence="1">
        <text>S-ubiquitinyl-[E2 ubiquitin-conjugating enzyme]-L-cysteine + [acceptor protein]-L-lysine = [E2 ubiquitin-conjugating enzyme]-L-cysteine + N(6)-ubiquitinyl-[acceptor protein]-L-lysine.</text>
        <dbReference type="EC" id="2.3.2.27"/>
    </reaction>
</comment>
<keyword evidence="19" id="KW-1185">Reference proteome</keyword>
<dbReference type="GO" id="GO:0012505">
    <property type="term" value="C:endomembrane system"/>
    <property type="evidence" value="ECO:0007669"/>
    <property type="project" value="UniProtKB-SubCell"/>
</dbReference>
<dbReference type="PANTHER" id="PTHR22763:SF162">
    <property type="entry name" value="TRANSMEMBRANE E3 UBIQUITIN-PROTEIN LIGASE 1"/>
    <property type="match status" value="1"/>
</dbReference>
<evidence type="ECO:0000256" key="15">
    <source>
        <dbReference type="SAM" id="MobiDB-lite"/>
    </source>
</evidence>
<dbReference type="SMART" id="SM00184">
    <property type="entry name" value="RING"/>
    <property type="match status" value="1"/>
</dbReference>
<evidence type="ECO:0000256" key="4">
    <source>
        <dbReference type="ARBA" id="ARBA00012483"/>
    </source>
</evidence>
<keyword evidence="5" id="KW-0808">Transferase</keyword>
<dbReference type="InterPro" id="IPR050731">
    <property type="entry name" value="HRD1_E3_ubiq-ligases"/>
</dbReference>
<reference evidence="18 19" key="1">
    <citation type="journal article" date="2014" name="BMC Genomics">
        <title>Genome and secretome analysis of the hemibiotrophic fungal pathogen, Moniliophthora roreri, which causes frosty pod rot disease of cacao: mechanisms of the biotrophic and necrotrophic phases.</title>
        <authorList>
            <person name="Meinhardt L.W."/>
            <person name="Costa G.G.L."/>
            <person name="Thomazella D.P.T."/>
            <person name="Teixeira P.J.P.L."/>
            <person name="Carazzolle M.F."/>
            <person name="Schuster S.C."/>
            <person name="Carlson J.E."/>
            <person name="Guiltinan M.J."/>
            <person name="Mieczkowski P."/>
            <person name="Farmer A."/>
            <person name="Ramaraj T."/>
            <person name="Crozier J."/>
            <person name="Davis R.E."/>
            <person name="Shao J."/>
            <person name="Melnick R.L."/>
            <person name="Pereira G.A.G."/>
            <person name="Bailey B.A."/>
        </authorList>
    </citation>
    <scope>NUCLEOTIDE SEQUENCE [LARGE SCALE GENOMIC DNA]</scope>
    <source>
        <strain evidence="18 19">MCA 2997</strain>
    </source>
</reference>
<organism evidence="18 19">
    <name type="scientific">Moniliophthora roreri (strain MCA 2997)</name>
    <name type="common">Cocoa frosty pod rot fungus</name>
    <name type="synonym">Crinipellis roreri</name>
    <dbReference type="NCBI Taxonomy" id="1381753"/>
    <lineage>
        <taxon>Eukaryota</taxon>
        <taxon>Fungi</taxon>
        <taxon>Dikarya</taxon>
        <taxon>Basidiomycota</taxon>
        <taxon>Agaricomycotina</taxon>
        <taxon>Agaricomycetes</taxon>
        <taxon>Agaricomycetidae</taxon>
        <taxon>Agaricales</taxon>
        <taxon>Marasmiineae</taxon>
        <taxon>Marasmiaceae</taxon>
        <taxon>Moniliophthora</taxon>
    </lineage>
</organism>
<evidence type="ECO:0000313" key="19">
    <source>
        <dbReference type="Proteomes" id="UP000017559"/>
    </source>
</evidence>
<name>V2YT78_MONRO</name>
<evidence type="ECO:0000313" key="18">
    <source>
        <dbReference type="EMBL" id="ESK94869.1"/>
    </source>
</evidence>
<feature type="region of interest" description="Disordered" evidence="15">
    <location>
        <begin position="461"/>
        <end position="494"/>
    </location>
</feature>
<evidence type="ECO:0000256" key="16">
    <source>
        <dbReference type="SAM" id="Phobius"/>
    </source>
</evidence>
<gene>
    <name evidence="18" type="ORF">Moror_14142</name>
</gene>
<evidence type="ECO:0000256" key="5">
    <source>
        <dbReference type="ARBA" id="ARBA00022679"/>
    </source>
</evidence>
<dbReference type="GO" id="GO:0061630">
    <property type="term" value="F:ubiquitin protein ligase activity"/>
    <property type="evidence" value="ECO:0007669"/>
    <property type="project" value="UniProtKB-EC"/>
</dbReference>
<comment type="caution">
    <text evidence="18">The sequence shown here is derived from an EMBL/GenBank/DDBJ whole genome shotgun (WGS) entry which is preliminary data.</text>
</comment>
<evidence type="ECO:0000256" key="9">
    <source>
        <dbReference type="ARBA" id="ARBA00022771"/>
    </source>
</evidence>
<dbReference type="Pfam" id="PF13639">
    <property type="entry name" value="zf-RING_2"/>
    <property type="match status" value="1"/>
</dbReference>
<dbReference type="KEGG" id="mrr:Moror_14142"/>
<dbReference type="Gene3D" id="3.30.40.10">
    <property type="entry name" value="Zinc/RING finger domain, C3HC4 (zinc finger)"/>
    <property type="match status" value="1"/>
</dbReference>
<evidence type="ECO:0000256" key="10">
    <source>
        <dbReference type="ARBA" id="ARBA00022786"/>
    </source>
</evidence>
<dbReference type="PANTHER" id="PTHR22763">
    <property type="entry name" value="RING ZINC FINGER PROTEIN"/>
    <property type="match status" value="1"/>
</dbReference>
<dbReference type="HOGENOM" id="CLU_014026_0_0_1"/>
<accession>V2YT78</accession>
<keyword evidence="12 16" id="KW-1133">Transmembrane helix</keyword>
<dbReference type="InterPro" id="IPR021319">
    <property type="entry name" value="DUF2921"/>
</dbReference>
<dbReference type="EMBL" id="AWSO01000119">
    <property type="protein sequence ID" value="ESK94869.1"/>
    <property type="molecule type" value="Genomic_DNA"/>
</dbReference>
<feature type="compositionally biased region" description="Low complexity" evidence="15">
    <location>
        <begin position="465"/>
        <end position="485"/>
    </location>
</feature>
<feature type="domain" description="RING-type" evidence="17">
    <location>
        <begin position="656"/>
        <end position="739"/>
    </location>
</feature>
<dbReference type="GO" id="GO:0016874">
    <property type="term" value="F:ligase activity"/>
    <property type="evidence" value="ECO:0007669"/>
    <property type="project" value="UniProtKB-KW"/>
</dbReference>
<feature type="transmembrane region" description="Helical" evidence="16">
    <location>
        <begin position="356"/>
        <end position="374"/>
    </location>
</feature>
<evidence type="ECO:0000259" key="17">
    <source>
        <dbReference type="PROSITE" id="PS50089"/>
    </source>
</evidence>
<dbReference type="EC" id="2.3.2.27" evidence="4"/>
<dbReference type="InterPro" id="IPR013083">
    <property type="entry name" value="Znf_RING/FYVE/PHD"/>
</dbReference>